<dbReference type="SUPFAM" id="SSF57667">
    <property type="entry name" value="beta-beta-alpha zinc fingers"/>
    <property type="match status" value="6"/>
</dbReference>
<dbReference type="RefSeq" id="XP_034254149.1">
    <property type="nucleotide sequence ID" value="XM_034398258.1"/>
</dbReference>
<dbReference type="InterPro" id="IPR013087">
    <property type="entry name" value="Znf_C2H2_type"/>
</dbReference>
<keyword evidence="10" id="KW-1185">Reference proteome</keyword>
<evidence type="ECO:0000313" key="10">
    <source>
        <dbReference type="Proteomes" id="UP000515158"/>
    </source>
</evidence>
<dbReference type="InterPro" id="IPR036236">
    <property type="entry name" value="Znf_C2H2_sf"/>
</dbReference>
<dbReference type="InParanoid" id="A0A6P9A9Z1"/>
<protein>
    <submittedName>
        <fullName evidence="11">Zinc finger protein 26-like isoform X1</fullName>
    </submittedName>
</protein>
<evidence type="ECO:0000256" key="3">
    <source>
        <dbReference type="ARBA" id="ARBA00022737"/>
    </source>
</evidence>
<feature type="domain" description="C2H2-type" evidence="9">
    <location>
        <begin position="437"/>
        <end position="465"/>
    </location>
</feature>
<dbReference type="GO" id="GO:0005634">
    <property type="term" value="C:nucleus"/>
    <property type="evidence" value="ECO:0007669"/>
    <property type="project" value="UniProtKB-SubCell"/>
</dbReference>
<feature type="domain" description="C2H2-type" evidence="9">
    <location>
        <begin position="315"/>
        <end position="342"/>
    </location>
</feature>
<feature type="domain" description="C2H2-type" evidence="9">
    <location>
        <begin position="190"/>
        <end position="217"/>
    </location>
</feature>
<evidence type="ECO:0000256" key="4">
    <source>
        <dbReference type="ARBA" id="ARBA00022771"/>
    </source>
</evidence>
<keyword evidence="3" id="KW-0677">Repeat</keyword>
<dbReference type="PROSITE" id="PS00028">
    <property type="entry name" value="ZINC_FINGER_C2H2_1"/>
    <property type="match status" value="6"/>
</dbReference>
<feature type="region of interest" description="Disordered" evidence="8">
    <location>
        <begin position="1"/>
        <end position="51"/>
    </location>
</feature>
<dbReference type="AlphaFoldDB" id="A0A6P9A9Z1"/>
<evidence type="ECO:0000259" key="9">
    <source>
        <dbReference type="PROSITE" id="PS50157"/>
    </source>
</evidence>
<proteinExistence type="predicted"/>
<keyword evidence="6" id="KW-0539">Nucleus</keyword>
<comment type="subcellular location">
    <subcellularLocation>
        <location evidence="1">Nucleus</location>
    </subcellularLocation>
</comment>
<keyword evidence="5" id="KW-0862">Zinc</keyword>
<keyword evidence="4 7" id="KW-0863">Zinc-finger</keyword>
<dbReference type="GO" id="GO:0000978">
    <property type="term" value="F:RNA polymerase II cis-regulatory region sequence-specific DNA binding"/>
    <property type="evidence" value="ECO:0007669"/>
    <property type="project" value="TreeGrafter"/>
</dbReference>
<feature type="compositionally biased region" description="Basic and acidic residues" evidence="8">
    <location>
        <begin position="11"/>
        <end position="37"/>
    </location>
</feature>
<keyword evidence="2" id="KW-0479">Metal-binding</keyword>
<name>A0A6P9A9Z1_THRPL</name>
<evidence type="ECO:0000256" key="7">
    <source>
        <dbReference type="PROSITE-ProRule" id="PRU00042"/>
    </source>
</evidence>
<dbReference type="PANTHER" id="PTHR24376:SF216">
    <property type="entry name" value="ZINC FINGER PROTEIN 420-LIKE"/>
    <property type="match status" value="1"/>
</dbReference>
<feature type="domain" description="C2H2-type" evidence="9">
    <location>
        <begin position="409"/>
        <end position="431"/>
    </location>
</feature>
<feature type="domain" description="C2H2-type" evidence="9">
    <location>
        <begin position="494"/>
        <end position="521"/>
    </location>
</feature>
<dbReference type="GO" id="GO:0008270">
    <property type="term" value="F:zinc ion binding"/>
    <property type="evidence" value="ECO:0007669"/>
    <property type="project" value="UniProtKB-KW"/>
</dbReference>
<evidence type="ECO:0000256" key="8">
    <source>
        <dbReference type="SAM" id="MobiDB-lite"/>
    </source>
</evidence>
<accession>A0A6P9A9Z1</accession>
<feature type="domain" description="C2H2-type" evidence="9">
    <location>
        <begin position="466"/>
        <end position="493"/>
    </location>
</feature>
<evidence type="ECO:0000256" key="1">
    <source>
        <dbReference type="ARBA" id="ARBA00004123"/>
    </source>
</evidence>
<dbReference type="GeneID" id="117652960"/>
<gene>
    <name evidence="11" type="primary">LOC117652960</name>
</gene>
<evidence type="ECO:0000256" key="5">
    <source>
        <dbReference type="ARBA" id="ARBA00022833"/>
    </source>
</evidence>
<dbReference type="Proteomes" id="UP000515158">
    <property type="component" value="Unplaced"/>
</dbReference>
<dbReference type="Pfam" id="PF00096">
    <property type="entry name" value="zf-C2H2"/>
    <property type="match status" value="5"/>
</dbReference>
<dbReference type="Gene3D" id="3.30.160.60">
    <property type="entry name" value="Classic Zinc Finger"/>
    <property type="match status" value="7"/>
</dbReference>
<evidence type="ECO:0000256" key="6">
    <source>
        <dbReference type="ARBA" id="ARBA00023242"/>
    </source>
</evidence>
<dbReference type="KEGG" id="tpal:117652960"/>
<dbReference type="GO" id="GO:0001228">
    <property type="term" value="F:DNA-binding transcription activator activity, RNA polymerase II-specific"/>
    <property type="evidence" value="ECO:0007669"/>
    <property type="project" value="TreeGrafter"/>
</dbReference>
<reference evidence="11" key="1">
    <citation type="submission" date="2025-08" db="UniProtKB">
        <authorList>
            <consortium name="RefSeq"/>
        </authorList>
    </citation>
    <scope>IDENTIFICATION</scope>
    <source>
        <tissue evidence="11">Total insect</tissue>
    </source>
</reference>
<dbReference type="SMART" id="SM00355">
    <property type="entry name" value="ZnF_C2H2"/>
    <property type="match status" value="10"/>
</dbReference>
<evidence type="ECO:0000313" key="11">
    <source>
        <dbReference type="RefSeq" id="XP_034254149.1"/>
    </source>
</evidence>
<dbReference type="PANTHER" id="PTHR24376">
    <property type="entry name" value="ZINC FINGER PROTEIN"/>
    <property type="match status" value="1"/>
</dbReference>
<dbReference type="PROSITE" id="PS50157">
    <property type="entry name" value="ZINC_FINGER_C2H2_2"/>
    <property type="match status" value="8"/>
</dbReference>
<organism evidence="11">
    <name type="scientific">Thrips palmi</name>
    <name type="common">Melon thrips</name>
    <dbReference type="NCBI Taxonomy" id="161013"/>
    <lineage>
        <taxon>Eukaryota</taxon>
        <taxon>Metazoa</taxon>
        <taxon>Ecdysozoa</taxon>
        <taxon>Arthropoda</taxon>
        <taxon>Hexapoda</taxon>
        <taxon>Insecta</taxon>
        <taxon>Pterygota</taxon>
        <taxon>Neoptera</taxon>
        <taxon>Paraneoptera</taxon>
        <taxon>Thysanoptera</taxon>
        <taxon>Terebrantia</taxon>
        <taxon>Thripoidea</taxon>
        <taxon>Thripidae</taxon>
        <taxon>Thrips</taxon>
    </lineage>
</organism>
<feature type="domain" description="C2H2-type" evidence="9">
    <location>
        <begin position="287"/>
        <end position="314"/>
    </location>
</feature>
<evidence type="ECO:0000256" key="2">
    <source>
        <dbReference type="ARBA" id="ARBA00022723"/>
    </source>
</evidence>
<feature type="domain" description="C2H2-type" evidence="9">
    <location>
        <begin position="606"/>
        <end position="633"/>
    </location>
</feature>
<dbReference type="OrthoDB" id="6360912at2759"/>
<sequence>MSSVFVLHMDGPVREERRSSPARSERQDPTVHRELRAAEPPPEQHLQELDSSAIDLAEETGDASGAQHHEIASQLEGSTPDKCGKCAADFPSLAKMVVKVPTLTGKKPMQWTVCVKLSEVMDLRRRFGVRDAATPLECTFCHTKLPVIDLEKHLISHAFQKPFKRKCSVCHEKFTATESLIAHFRRERMFVCKVCDMGFGRAALLAAHLRTHSVDKQMIGQLHRTSSEQDVAQCAACAADYPSLSKMVASVRTHTEQKPLECSVRVTLSEAEKLEGRLTYRRGEMPFECAVCRLKFDETDFLKMHFQSHVAEKPIKCTVCRKNFTASEHLIANFRIHAKKAPARKLKLSDELSQLEDLNVKFGEVEQTEKHLGLRTETEKPASRHPCNFGDASAQSIQVTSTHSLGEPYKCKICSKQFTHESLLSLHLGYHGIGKFFRCAICSKSFSSRTGLKYHLRTTHEGKNRLLCEFCNKTFALPQTLVAHIRTHERDEPFKCEVCNTALQLPGHLERNIRMHSEETLFEGEVVCSVCHSHNSLRALMPIHASEESQKIPVEDKDCNVELKEESAHRIHIQMHDECKVSDRENHELQIEKNLDPNIHTRRTKFTCNVCDMHFSDVSYLRKHLVIHSLQEPASLSKISCQKTRV</sequence>